<comment type="caution">
    <text evidence="1">The sequence shown here is derived from an EMBL/GenBank/DDBJ whole genome shotgun (WGS) entry which is preliminary data.</text>
</comment>
<dbReference type="SUPFAM" id="SSF51735">
    <property type="entry name" value="NAD(P)-binding Rossmann-fold domains"/>
    <property type="match status" value="1"/>
</dbReference>
<dbReference type="InterPro" id="IPR002347">
    <property type="entry name" value="SDR_fam"/>
</dbReference>
<name>A0ABR0E2D1_ZASCE</name>
<dbReference type="Proteomes" id="UP001305779">
    <property type="component" value="Unassembled WGS sequence"/>
</dbReference>
<dbReference type="InterPro" id="IPR036291">
    <property type="entry name" value="NAD(P)-bd_dom_sf"/>
</dbReference>
<protein>
    <recommendedName>
        <fullName evidence="3">NAD(P)-binding protein</fullName>
    </recommendedName>
</protein>
<evidence type="ECO:0008006" key="3">
    <source>
        <dbReference type="Google" id="ProtNLM"/>
    </source>
</evidence>
<evidence type="ECO:0000313" key="1">
    <source>
        <dbReference type="EMBL" id="KAK4495494.1"/>
    </source>
</evidence>
<dbReference type="EMBL" id="JAXOVC010000012">
    <property type="protein sequence ID" value="KAK4495494.1"/>
    <property type="molecule type" value="Genomic_DNA"/>
</dbReference>
<organism evidence="1 2">
    <name type="scientific">Zasmidium cellare</name>
    <name type="common">Wine cellar mold</name>
    <name type="synonym">Racodium cellare</name>
    <dbReference type="NCBI Taxonomy" id="395010"/>
    <lineage>
        <taxon>Eukaryota</taxon>
        <taxon>Fungi</taxon>
        <taxon>Dikarya</taxon>
        <taxon>Ascomycota</taxon>
        <taxon>Pezizomycotina</taxon>
        <taxon>Dothideomycetes</taxon>
        <taxon>Dothideomycetidae</taxon>
        <taxon>Mycosphaerellales</taxon>
        <taxon>Mycosphaerellaceae</taxon>
        <taxon>Zasmidium</taxon>
    </lineage>
</organism>
<dbReference type="PRINTS" id="PR00081">
    <property type="entry name" value="GDHRDH"/>
</dbReference>
<dbReference type="PANTHER" id="PTHR45458">
    <property type="entry name" value="SHORT-CHAIN DEHYDROGENASE/REDUCTASE SDR"/>
    <property type="match status" value="1"/>
</dbReference>
<dbReference type="Pfam" id="PF00106">
    <property type="entry name" value="adh_short"/>
    <property type="match status" value="1"/>
</dbReference>
<dbReference type="InterPro" id="IPR052184">
    <property type="entry name" value="SDR_enzymes"/>
</dbReference>
<evidence type="ECO:0000313" key="2">
    <source>
        <dbReference type="Proteomes" id="UP001305779"/>
    </source>
</evidence>
<dbReference type="PANTHER" id="PTHR45458:SF1">
    <property type="entry name" value="SHORT CHAIN DEHYDROGENASE"/>
    <property type="match status" value="1"/>
</dbReference>
<proteinExistence type="predicted"/>
<accession>A0ABR0E2D1</accession>
<gene>
    <name evidence="1" type="ORF">PRZ48_013826</name>
</gene>
<dbReference type="Gene3D" id="3.40.50.720">
    <property type="entry name" value="NAD(P)-binding Rossmann-like Domain"/>
    <property type="match status" value="1"/>
</dbReference>
<keyword evidence="2" id="KW-1185">Reference proteome</keyword>
<sequence length="268" mass="28462">MTGPPEQKTYLIAGATRGIGRGLVASLLQREGSVVIAGVRDPEAETARSLEGLTRGKGARLIVGYIRLQHLQSTHNITHLDVVIANAGKSQDFTPIHKLDLTATRSLFEVNTLGPLRLFQAVYPLLKPGARFLVMSSMGGSIHVALTFPFSVAAYGISKAAVNFLVAKGTPTSYFPSNTCGRCADLCCPAAQENPHLAITALHPGMVETDMAQAAIAVIGRENLTKHDGTASLISVEESVAGLVQLLEKPKEEVTGKSLDWKGGVVPW</sequence>
<reference evidence="1 2" key="1">
    <citation type="journal article" date="2023" name="G3 (Bethesda)">
        <title>A chromosome-level genome assembly of Zasmidium syzygii isolated from banana leaves.</title>
        <authorList>
            <person name="van Westerhoven A.C."/>
            <person name="Mehrabi R."/>
            <person name="Talebi R."/>
            <person name="Steentjes M.B.F."/>
            <person name="Corcolon B."/>
            <person name="Chong P.A."/>
            <person name="Kema G.H.J."/>
            <person name="Seidl M.F."/>
        </authorList>
    </citation>
    <scope>NUCLEOTIDE SEQUENCE [LARGE SCALE GENOMIC DNA]</scope>
    <source>
        <strain evidence="1 2">P124</strain>
    </source>
</reference>